<accession>A0A381I7V0</accession>
<sequence>MRFIHTSDWHLGKSLEGHSRIEEQAKFCEEFIKNSRIK</sequence>
<dbReference type="AlphaFoldDB" id="A0A381I7V0"/>
<dbReference type="Gene3D" id="3.60.21.10">
    <property type="match status" value="1"/>
</dbReference>
<dbReference type="SUPFAM" id="SSF56300">
    <property type="entry name" value="Metallo-dependent phosphatases"/>
    <property type="match status" value="1"/>
</dbReference>
<dbReference type="EMBL" id="UFWD01000001">
    <property type="protein sequence ID" value="SUY22582.1"/>
    <property type="molecule type" value="Genomic_DNA"/>
</dbReference>
<evidence type="ECO:0000313" key="1">
    <source>
        <dbReference type="EMBL" id="SUY22582.1"/>
    </source>
</evidence>
<dbReference type="InterPro" id="IPR029052">
    <property type="entry name" value="Metallo-depent_PP-like"/>
</dbReference>
<protein>
    <submittedName>
        <fullName evidence="1">Nuclease subunit D</fullName>
    </submittedName>
</protein>
<gene>
    <name evidence="1" type="ORF">NCTC13307_01277</name>
</gene>
<organism evidence="1">
    <name type="scientific">Clostridioides difficile</name>
    <name type="common">Peptoclostridium difficile</name>
    <dbReference type="NCBI Taxonomy" id="1496"/>
    <lineage>
        <taxon>Bacteria</taxon>
        <taxon>Bacillati</taxon>
        <taxon>Bacillota</taxon>
        <taxon>Clostridia</taxon>
        <taxon>Peptostreptococcales</taxon>
        <taxon>Peptostreptococcaceae</taxon>
        <taxon>Clostridioides</taxon>
    </lineage>
</organism>
<name>A0A381I7V0_CLODI</name>
<reference evidence="1" key="1">
    <citation type="submission" date="2018-06" db="EMBL/GenBank/DDBJ databases">
        <authorList>
            <consortium name="Pathogen Informatics"/>
            <person name="Doyle S."/>
        </authorList>
    </citation>
    <scope>NUCLEOTIDE SEQUENCE</scope>
    <source>
        <strain evidence="1">NCTC13307</strain>
    </source>
</reference>
<proteinExistence type="predicted"/>